<evidence type="ECO:0000259" key="9">
    <source>
        <dbReference type="Pfam" id="PF00361"/>
    </source>
</evidence>
<dbReference type="GO" id="GO:0008137">
    <property type="term" value="F:NADH dehydrogenase (ubiquinone) activity"/>
    <property type="evidence" value="ECO:0007669"/>
    <property type="project" value="UniProtKB-EC"/>
</dbReference>
<evidence type="ECO:0000313" key="10">
    <source>
        <dbReference type="EMBL" id="ARS00895.1"/>
    </source>
</evidence>
<feature type="transmembrane region" description="Helical" evidence="8">
    <location>
        <begin position="173"/>
        <end position="195"/>
    </location>
</feature>
<feature type="transmembrane region" description="Helical" evidence="8">
    <location>
        <begin position="382"/>
        <end position="399"/>
    </location>
</feature>
<feature type="transmembrane region" description="Helical" evidence="8">
    <location>
        <begin position="329"/>
        <end position="350"/>
    </location>
</feature>
<keyword evidence="10" id="KW-0496">Mitochondrion</keyword>
<dbReference type="PANTHER" id="PTHR42829">
    <property type="entry name" value="NADH-UBIQUINONE OXIDOREDUCTASE CHAIN 5"/>
    <property type="match status" value="1"/>
</dbReference>
<comment type="catalytic activity">
    <reaction evidence="7">
        <text>a ubiquinone + NADH + 5 H(+)(in) = a ubiquinol + NAD(+) + 4 H(+)(out)</text>
        <dbReference type="Rhea" id="RHEA:29091"/>
        <dbReference type="Rhea" id="RHEA-COMP:9565"/>
        <dbReference type="Rhea" id="RHEA-COMP:9566"/>
        <dbReference type="ChEBI" id="CHEBI:15378"/>
        <dbReference type="ChEBI" id="CHEBI:16389"/>
        <dbReference type="ChEBI" id="CHEBI:17976"/>
        <dbReference type="ChEBI" id="CHEBI:57540"/>
        <dbReference type="ChEBI" id="CHEBI:57945"/>
        <dbReference type="EC" id="7.1.1.2"/>
    </reaction>
</comment>
<geneLocation type="mitochondrion" evidence="10"/>
<reference evidence="10" key="1">
    <citation type="journal article" date="2017" name="Sci. Rep.">
        <title>The mitochondrial genomes of the acoelomorph worms Paratomella rubra, Isodiametra pulchra and Archaphanostoma ylvae.</title>
        <authorList>
            <person name="Robertson H.E."/>
            <person name="Lapraz F."/>
            <person name="Egger B."/>
            <person name="Telford M.J."/>
            <person name="Schiffer P.H."/>
        </authorList>
    </citation>
    <scope>NUCLEOTIDE SEQUENCE</scope>
</reference>
<protein>
    <recommendedName>
        <fullName evidence="2">NADH:ubiquinone reductase (H(+)-translocating)</fullName>
        <ecNumber evidence="2">7.1.1.2</ecNumber>
    </recommendedName>
    <alternativeName>
        <fullName evidence="6">NADH dehydrogenase subunit 5</fullName>
    </alternativeName>
</protein>
<name>A0A1X9WDA0_9BILA</name>
<dbReference type="GO" id="GO:0042773">
    <property type="term" value="P:ATP synthesis coupled electron transport"/>
    <property type="evidence" value="ECO:0007669"/>
    <property type="project" value="InterPro"/>
</dbReference>
<evidence type="ECO:0000256" key="2">
    <source>
        <dbReference type="ARBA" id="ARBA00012944"/>
    </source>
</evidence>
<organism evidence="10">
    <name type="scientific">Baltalimania ylvae</name>
    <dbReference type="NCBI Taxonomy" id="3341436"/>
    <lineage>
        <taxon>Eukaryota</taxon>
        <taxon>Metazoa</taxon>
        <taxon>Xenacoelomorpha</taxon>
        <taxon>Acoelomorpha</taxon>
        <taxon>Acoela</taxon>
        <taxon>Isodiametridae</taxon>
        <taxon>Baltalimania</taxon>
    </lineage>
</organism>
<feature type="transmembrane region" description="Helical" evidence="8">
    <location>
        <begin position="411"/>
        <end position="429"/>
    </location>
</feature>
<dbReference type="GO" id="GO:0015990">
    <property type="term" value="P:electron transport coupled proton transport"/>
    <property type="evidence" value="ECO:0007669"/>
    <property type="project" value="TreeGrafter"/>
</dbReference>
<evidence type="ECO:0000256" key="8">
    <source>
        <dbReference type="SAM" id="Phobius"/>
    </source>
</evidence>
<evidence type="ECO:0000256" key="1">
    <source>
        <dbReference type="ARBA" id="ARBA00004141"/>
    </source>
</evidence>
<evidence type="ECO:0000256" key="6">
    <source>
        <dbReference type="ARBA" id="ARBA00031027"/>
    </source>
</evidence>
<feature type="transmembrane region" description="Helical" evidence="8">
    <location>
        <begin position="534"/>
        <end position="551"/>
    </location>
</feature>
<dbReference type="GO" id="GO:0003954">
    <property type="term" value="F:NADH dehydrogenase activity"/>
    <property type="evidence" value="ECO:0007669"/>
    <property type="project" value="TreeGrafter"/>
</dbReference>
<dbReference type="AlphaFoldDB" id="A0A1X9WDA0"/>
<feature type="transmembrane region" description="Helical" evidence="8">
    <location>
        <begin position="263"/>
        <end position="281"/>
    </location>
</feature>
<dbReference type="EC" id="7.1.1.2" evidence="2"/>
<feature type="transmembrane region" description="Helical" evidence="8">
    <location>
        <begin position="449"/>
        <end position="467"/>
    </location>
</feature>
<keyword evidence="4 8" id="KW-1133">Transmembrane helix</keyword>
<feature type="transmembrane region" description="Helical" evidence="8">
    <location>
        <begin position="136"/>
        <end position="153"/>
    </location>
</feature>
<dbReference type="EMBL" id="KY825223">
    <property type="protein sequence ID" value="ARS00895.1"/>
    <property type="molecule type" value="Genomic_DNA"/>
</dbReference>
<comment type="subcellular location">
    <subcellularLocation>
        <location evidence="1">Membrane</location>
        <topology evidence="1">Multi-pass membrane protein</topology>
    </subcellularLocation>
</comment>
<feature type="transmembrane region" description="Helical" evidence="8">
    <location>
        <begin position="236"/>
        <end position="257"/>
    </location>
</feature>
<evidence type="ECO:0000256" key="3">
    <source>
        <dbReference type="ARBA" id="ARBA00022692"/>
    </source>
</evidence>
<feature type="transmembrane region" description="Helical" evidence="8">
    <location>
        <begin position="6"/>
        <end position="33"/>
    </location>
</feature>
<accession>A0A1X9WDA0</accession>
<evidence type="ECO:0000256" key="7">
    <source>
        <dbReference type="ARBA" id="ARBA00049551"/>
    </source>
</evidence>
<feature type="transmembrane region" description="Helical" evidence="8">
    <location>
        <begin position="207"/>
        <end position="229"/>
    </location>
</feature>
<feature type="transmembrane region" description="Helical" evidence="8">
    <location>
        <begin position="474"/>
        <end position="491"/>
    </location>
</feature>
<gene>
    <name evidence="10" type="primary">nad5</name>
</gene>
<proteinExistence type="predicted"/>
<dbReference type="InterPro" id="IPR001750">
    <property type="entry name" value="ND/Mrp_TM"/>
</dbReference>
<feature type="transmembrane region" description="Helical" evidence="8">
    <location>
        <begin position="45"/>
        <end position="65"/>
    </location>
</feature>
<dbReference type="PRINTS" id="PR01434">
    <property type="entry name" value="NADHDHGNASE5"/>
</dbReference>
<feature type="transmembrane region" description="Helical" evidence="8">
    <location>
        <begin position="95"/>
        <end position="116"/>
    </location>
</feature>
<keyword evidence="3 8" id="KW-0812">Transmembrane</keyword>
<sequence>MLSFLYFFFMLIAFSSLLFYNGVTFNMLEGIFFNVGFILWWNQKIFFFFALSITMSIIMFSLYYMRQEEHLSFTSFLFIFFTFMIILVSSSNLFFTFLGWEGVGIMSFLLIGTFSSRDHAIFSSKKAIFYNRLGDFFFFILILQELMSQNMLIKTTSILEGIFSPEEEKKKFFFFLCCCLCIFVKSSQFFFNPWLTSAMEGPTPVSALLHSSTMVVAGVYFFFMFFHVINLSFSTIMFISWVSCFTNFLVSLAAFTHHDCKKIIALSTASQLSFMIFIICLGQSELGFFHLISHGFFKALLFLASGVLIHQNKSSQDLRKSSMTSMWSWYLKSVFFFSSMALMGLPFLGAFFSKHKIILLFLFGTFNSSAVIFYIISLTLTIGYSLRMLMFLFGTKFIWNQSLSSQSDFQKLFLIPLTWLLFLVFLAAWSISDIISNFQEIGVFSSQKFFTYAVLMIGILLMIVTTFMKKGYMLFNFFFISNWNRLMFFFISKSPASISSFFIENAALNFFFKLSSLKSSFLQSASKNSSSSSLLNFFVLIIIMLMAGSIYL</sequence>
<dbReference type="Pfam" id="PF00361">
    <property type="entry name" value="Proton_antipo_M"/>
    <property type="match status" value="1"/>
</dbReference>
<evidence type="ECO:0000256" key="5">
    <source>
        <dbReference type="ARBA" id="ARBA00023136"/>
    </source>
</evidence>
<evidence type="ECO:0000256" key="4">
    <source>
        <dbReference type="ARBA" id="ARBA00022989"/>
    </source>
</evidence>
<feature type="domain" description="NADH:quinone oxidoreductase/Mrp antiporter transmembrane" evidence="9">
    <location>
        <begin position="90"/>
        <end position="376"/>
    </location>
</feature>
<dbReference type="InterPro" id="IPR003945">
    <property type="entry name" value="NU5C-like"/>
</dbReference>
<keyword evidence="5 8" id="KW-0472">Membrane</keyword>
<feature type="transmembrane region" description="Helical" evidence="8">
    <location>
        <begin position="288"/>
        <end position="309"/>
    </location>
</feature>
<feature type="transmembrane region" description="Helical" evidence="8">
    <location>
        <begin position="71"/>
        <end position="88"/>
    </location>
</feature>
<dbReference type="PANTHER" id="PTHR42829:SF2">
    <property type="entry name" value="NADH-UBIQUINONE OXIDOREDUCTASE CHAIN 5"/>
    <property type="match status" value="1"/>
</dbReference>
<dbReference type="GO" id="GO:0016020">
    <property type="term" value="C:membrane"/>
    <property type="evidence" value="ECO:0007669"/>
    <property type="project" value="UniProtKB-SubCell"/>
</dbReference>